<reference evidence="1 2" key="1">
    <citation type="submission" date="2019-01" db="EMBL/GenBank/DDBJ databases">
        <title>Coherence of Microcystis species and biogeography revealed through population genomics.</title>
        <authorList>
            <person name="Perez-Carrascal O.M."/>
            <person name="Terrat Y."/>
            <person name="Giani A."/>
            <person name="Fortin N."/>
            <person name="Tromas N."/>
            <person name="Shapiro B.J."/>
        </authorList>
    </citation>
    <scope>NUCLEOTIDE SEQUENCE [LARGE SCALE GENOMIC DNA]</scope>
    <source>
        <strain evidence="1">Ma_MB_S_20031200_S102</strain>
    </source>
</reference>
<organism evidence="1 2">
    <name type="scientific">Microcystis aeruginosa Ma_MB_S_20031200_S102</name>
    <dbReference type="NCBI Taxonomy" id="2486254"/>
    <lineage>
        <taxon>Bacteria</taxon>
        <taxon>Bacillati</taxon>
        <taxon>Cyanobacteriota</taxon>
        <taxon>Cyanophyceae</taxon>
        <taxon>Oscillatoriophycideae</taxon>
        <taxon>Chroococcales</taxon>
        <taxon>Microcystaceae</taxon>
        <taxon>Microcystis</taxon>
    </lineage>
</organism>
<name>A0A552E883_MICAE</name>
<sequence>MTTIFNFICQEIRSFLGAPSHLNPQLQLICMVRSPKSIAGAVGTTLGNAPYKSSDRTAINLHGAFPKIDRWSSRSHFRERTLQEQRSHCNQSAWCVPQNRSLEQ</sequence>
<evidence type="ECO:0000313" key="2">
    <source>
        <dbReference type="Proteomes" id="UP000317708"/>
    </source>
</evidence>
<accession>A0A552E883</accession>
<comment type="caution">
    <text evidence="1">The sequence shown here is derived from an EMBL/GenBank/DDBJ whole genome shotgun (WGS) entry which is preliminary data.</text>
</comment>
<proteinExistence type="predicted"/>
<evidence type="ECO:0000313" key="1">
    <source>
        <dbReference type="EMBL" id="TRU30725.1"/>
    </source>
</evidence>
<protein>
    <submittedName>
        <fullName evidence="1">Uncharacterized protein</fullName>
    </submittedName>
</protein>
<dbReference type="AlphaFoldDB" id="A0A552E883"/>
<dbReference type="Proteomes" id="UP000317708">
    <property type="component" value="Unassembled WGS sequence"/>
</dbReference>
<gene>
    <name evidence="1" type="ORF">EWV92_21545</name>
</gene>
<dbReference type="EMBL" id="SFBI01000201">
    <property type="protein sequence ID" value="TRU30725.1"/>
    <property type="molecule type" value="Genomic_DNA"/>
</dbReference>